<feature type="domain" description="TonB-dependent receptor plug" evidence="13">
    <location>
        <begin position="58"/>
        <end position="164"/>
    </location>
</feature>
<evidence type="ECO:0000256" key="7">
    <source>
        <dbReference type="ARBA" id="ARBA00023136"/>
    </source>
</evidence>
<keyword evidence="3 10" id="KW-1134">Transmembrane beta strand</keyword>
<dbReference type="Pfam" id="PF07715">
    <property type="entry name" value="Plug"/>
    <property type="match status" value="1"/>
</dbReference>
<dbReference type="GO" id="GO:0015344">
    <property type="term" value="F:siderophore uptake transmembrane transporter activity"/>
    <property type="evidence" value="ECO:0007669"/>
    <property type="project" value="TreeGrafter"/>
</dbReference>
<sequence length="679" mass="75534">MLPLSFHGNDLNQPIFMKYLLPLFIIFSTLSWNHAQAQLKAELDSIAVTASRITTAISESGKNVSVITVDDIREMPVQSVDDLLRSLPGININARQGFGMQADVGVRGSTFSQVLFLLDNVPLNDPLTAHFNTNIPVALSEIAQIELIRGPASTSFGADAVGGVVHIKTKSYMRREIEGPEKLQARTEVDASVGQHSLQIFDATAGVSKKNWRFSTSVRTAQSDGEELTNPAFSEGVSENPDYNNYFDMMNASAAFSVRWNDNWSWYVRSGIESRDFSARYFYTRSIYDASTEEINSKWALSALTFEEGRHRSEFNVSYRDVEDIFDFNPAISPANIHQTGQFFVNGSHQYNVNTESLGSLSQLRFMVGAQMLNKSIESTDRGNHDNLSGGLYAINTMKYNFGLSVTTSLRFQFNPVSDLSVLPQISASFDAGQVILRGSAGRAIREGDFTERYISHQLPNLTPGRNIGNPDLVPEKSTTIDFGFDWAASDNLRLSPTVFYRSSENLIDYVPTNSNNIDNADNLQENEEYFYASNISETDVIGVEFASIHRARISSRSSLKTEAGYTYIKTTSDENTVSRYIANHPSHQASLDLSLKAGRVSLQSQSTFNVRSEQAAALINAEVPDQYFLTNLRIGYKPFGSKLQLYFQALNVTDTQYQEILGAPMPGRWMLGGVKYTL</sequence>
<dbReference type="GO" id="GO:0009279">
    <property type="term" value="C:cell outer membrane"/>
    <property type="evidence" value="ECO:0007669"/>
    <property type="project" value="UniProtKB-SubCell"/>
</dbReference>
<dbReference type="PANTHER" id="PTHR30069">
    <property type="entry name" value="TONB-DEPENDENT OUTER MEMBRANE RECEPTOR"/>
    <property type="match status" value="1"/>
</dbReference>
<reference evidence="14 15" key="1">
    <citation type="submission" date="2017-05" db="EMBL/GenBank/DDBJ databases">
        <authorList>
            <person name="Varghese N."/>
            <person name="Submissions S."/>
        </authorList>
    </citation>
    <scope>NUCLEOTIDE SEQUENCE [LARGE SCALE GENOMIC DNA]</scope>
    <source>
        <strain evidence="14 15">DSM 21985</strain>
    </source>
</reference>
<keyword evidence="15" id="KW-1185">Reference proteome</keyword>
<evidence type="ECO:0000256" key="10">
    <source>
        <dbReference type="PROSITE-ProRule" id="PRU01360"/>
    </source>
</evidence>
<dbReference type="InterPro" id="IPR012910">
    <property type="entry name" value="Plug_dom"/>
</dbReference>
<name>A0A521E0T7_9BACT</name>
<accession>A0A521E0T7</accession>
<gene>
    <name evidence="14" type="ORF">SAMN06265219_11043</name>
</gene>
<keyword evidence="4 10" id="KW-0812">Transmembrane</keyword>
<dbReference type="GO" id="GO:0044718">
    <property type="term" value="P:siderophore transmembrane transport"/>
    <property type="evidence" value="ECO:0007669"/>
    <property type="project" value="TreeGrafter"/>
</dbReference>
<dbReference type="InterPro" id="IPR000531">
    <property type="entry name" value="Beta-barrel_TonB"/>
</dbReference>
<evidence type="ECO:0000256" key="2">
    <source>
        <dbReference type="ARBA" id="ARBA00022448"/>
    </source>
</evidence>
<dbReference type="Gene3D" id="2.40.170.20">
    <property type="entry name" value="TonB-dependent receptor, beta-barrel domain"/>
    <property type="match status" value="1"/>
</dbReference>
<dbReference type="InterPro" id="IPR036942">
    <property type="entry name" value="Beta-barrel_TonB_sf"/>
</dbReference>
<dbReference type="InterPro" id="IPR039426">
    <property type="entry name" value="TonB-dep_rcpt-like"/>
</dbReference>
<dbReference type="OrthoDB" id="9758472at2"/>
<dbReference type="Pfam" id="PF00593">
    <property type="entry name" value="TonB_dep_Rec_b-barrel"/>
    <property type="match status" value="1"/>
</dbReference>
<dbReference type="AlphaFoldDB" id="A0A521E0T7"/>
<evidence type="ECO:0000256" key="9">
    <source>
        <dbReference type="ARBA" id="ARBA00023237"/>
    </source>
</evidence>
<keyword evidence="7 10" id="KW-0472">Membrane</keyword>
<keyword evidence="8" id="KW-0675">Receptor</keyword>
<comment type="subcellular location">
    <subcellularLocation>
        <location evidence="1 10">Cell outer membrane</location>
        <topology evidence="1 10">Multi-pass membrane protein</topology>
    </subcellularLocation>
</comment>
<dbReference type="PANTHER" id="PTHR30069:SF29">
    <property type="entry name" value="HEMOGLOBIN AND HEMOGLOBIN-HAPTOGLOBIN-BINDING PROTEIN 1-RELATED"/>
    <property type="match status" value="1"/>
</dbReference>
<evidence type="ECO:0000256" key="3">
    <source>
        <dbReference type="ARBA" id="ARBA00022452"/>
    </source>
</evidence>
<evidence type="ECO:0000256" key="6">
    <source>
        <dbReference type="ARBA" id="ARBA00023077"/>
    </source>
</evidence>
<evidence type="ECO:0000259" key="13">
    <source>
        <dbReference type="Pfam" id="PF07715"/>
    </source>
</evidence>
<feature type="domain" description="TonB-dependent receptor-like beta-barrel" evidence="12">
    <location>
        <begin position="229"/>
        <end position="653"/>
    </location>
</feature>
<evidence type="ECO:0000256" key="1">
    <source>
        <dbReference type="ARBA" id="ARBA00004571"/>
    </source>
</evidence>
<evidence type="ECO:0000313" key="14">
    <source>
        <dbReference type="EMBL" id="SMO77583.1"/>
    </source>
</evidence>
<keyword evidence="5" id="KW-0732">Signal</keyword>
<proteinExistence type="inferred from homology"/>
<comment type="similarity">
    <text evidence="10 11">Belongs to the TonB-dependent receptor family.</text>
</comment>
<evidence type="ECO:0000256" key="11">
    <source>
        <dbReference type="RuleBase" id="RU003357"/>
    </source>
</evidence>
<keyword evidence="6 11" id="KW-0798">TonB box</keyword>
<organism evidence="14 15">
    <name type="scientific">Gracilimonas mengyeensis</name>
    <dbReference type="NCBI Taxonomy" id="1302730"/>
    <lineage>
        <taxon>Bacteria</taxon>
        <taxon>Pseudomonadati</taxon>
        <taxon>Balneolota</taxon>
        <taxon>Balneolia</taxon>
        <taxon>Balneolales</taxon>
        <taxon>Balneolaceae</taxon>
        <taxon>Gracilimonas</taxon>
    </lineage>
</organism>
<keyword evidence="2 10" id="KW-0813">Transport</keyword>
<dbReference type="EMBL" id="FXTP01000010">
    <property type="protein sequence ID" value="SMO77583.1"/>
    <property type="molecule type" value="Genomic_DNA"/>
</dbReference>
<protein>
    <submittedName>
        <fullName evidence="14">Iron complex outermembrane recepter protein</fullName>
    </submittedName>
</protein>
<dbReference type="Proteomes" id="UP000317557">
    <property type="component" value="Unassembled WGS sequence"/>
</dbReference>
<dbReference type="PROSITE" id="PS52016">
    <property type="entry name" value="TONB_DEPENDENT_REC_3"/>
    <property type="match status" value="1"/>
</dbReference>
<dbReference type="SUPFAM" id="SSF56935">
    <property type="entry name" value="Porins"/>
    <property type="match status" value="1"/>
</dbReference>
<evidence type="ECO:0000256" key="8">
    <source>
        <dbReference type="ARBA" id="ARBA00023170"/>
    </source>
</evidence>
<evidence type="ECO:0000256" key="5">
    <source>
        <dbReference type="ARBA" id="ARBA00022729"/>
    </source>
</evidence>
<evidence type="ECO:0000259" key="12">
    <source>
        <dbReference type="Pfam" id="PF00593"/>
    </source>
</evidence>
<evidence type="ECO:0000256" key="4">
    <source>
        <dbReference type="ARBA" id="ARBA00022692"/>
    </source>
</evidence>
<keyword evidence="9 10" id="KW-0998">Cell outer membrane</keyword>
<dbReference type="Gene3D" id="2.170.130.10">
    <property type="entry name" value="TonB-dependent receptor, plug domain"/>
    <property type="match status" value="1"/>
</dbReference>
<evidence type="ECO:0000313" key="15">
    <source>
        <dbReference type="Proteomes" id="UP000317557"/>
    </source>
</evidence>
<dbReference type="InterPro" id="IPR037066">
    <property type="entry name" value="Plug_dom_sf"/>
</dbReference>